<feature type="compositionally biased region" description="Basic and acidic residues" evidence="4">
    <location>
        <begin position="1007"/>
        <end position="1019"/>
    </location>
</feature>
<protein>
    <recommendedName>
        <fullName evidence="5">KOW domain-containing protein</fullName>
    </recommendedName>
</protein>
<dbReference type="InterPro" id="IPR039385">
    <property type="entry name" value="NGN_Euk"/>
</dbReference>
<dbReference type="CDD" id="cd06084">
    <property type="entry name" value="KOW_Spt5_4"/>
    <property type="match status" value="1"/>
</dbReference>
<feature type="compositionally biased region" description="Basic and acidic residues" evidence="4">
    <location>
        <begin position="832"/>
        <end position="850"/>
    </location>
</feature>
<dbReference type="InterPro" id="IPR008991">
    <property type="entry name" value="Translation_prot_SH3-like_sf"/>
</dbReference>
<dbReference type="InterPro" id="IPR041973">
    <property type="entry name" value="KOW_Spt5_1"/>
</dbReference>
<dbReference type="Gene3D" id="3.30.70.940">
    <property type="entry name" value="NusG, N-terminal domain"/>
    <property type="match status" value="1"/>
</dbReference>
<dbReference type="GO" id="GO:0032784">
    <property type="term" value="P:regulation of DNA-templated transcription elongation"/>
    <property type="evidence" value="ECO:0007669"/>
    <property type="project" value="InterPro"/>
</dbReference>
<dbReference type="GO" id="GO:0003729">
    <property type="term" value="F:mRNA binding"/>
    <property type="evidence" value="ECO:0007669"/>
    <property type="project" value="TreeGrafter"/>
</dbReference>
<evidence type="ECO:0000313" key="6">
    <source>
        <dbReference type="EMBL" id="THG14936.1"/>
    </source>
</evidence>
<dbReference type="EMBL" id="SDRB02005015">
    <property type="protein sequence ID" value="THG14936.1"/>
    <property type="molecule type" value="Genomic_DNA"/>
</dbReference>
<dbReference type="PANTHER" id="PTHR11125:SF8">
    <property type="entry name" value="PROTEIN RNA-DIRECTED DNA METHYLATION 3"/>
    <property type="match status" value="1"/>
</dbReference>
<dbReference type="GO" id="GO:0006357">
    <property type="term" value="P:regulation of transcription by RNA polymerase II"/>
    <property type="evidence" value="ECO:0007669"/>
    <property type="project" value="InterPro"/>
</dbReference>
<proteinExistence type="inferred from homology"/>
<dbReference type="InterPro" id="IPR036735">
    <property type="entry name" value="NGN_dom_sf"/>
</dbReference>
<dbReference type="PANTHER" id="PTHR11125">
    <property type="entry name" value="SUPPRESSOR OF TY 5"/>
    <property type="match status" value="1"/>
</dbReference>
<dbReference type="Proteomes" id="UP000306102">
    <property type="component" value="Unassembled WGS sequence"/>
</dbReference>
<evidence type="ECO:0000256" key="1">
    <source>
        <dbReference type="ARBA" id="ARBA00004123"/>
    </source>
</evidence>
<dbReference type="STRING" id="542762.A0A4S4EGJ7"/>
<feature type="domain" description="KOW" evidence="5">
    <location>
        <begin position="231"/>
        <end position="258"/>
    </location>
</feature>
<evidence type="ECO:0000256" key="3">
    <source>
        <dbReference type="ARBA" id="ARBA00023242"/>
    </source>
</evidence>
<dbReference type="CDD" id="cd06081">
    <property type="entry name" value="KOW_Spt5_1"/>
    <property type="match status" value="1"/>
</dbReference>
<dbReference type="Pfam" id="PF23291">
    <property type="entry name" value="KOW4_SPT5"/>
    <property type="match status" value="1"/>
</dbReference>
<dbReference type="AlphaFoldDB" id="A0A4S4EGJ7"/>
<dbReference type="Pfam" id="PF23042">
    <property type="entry name" value="KOW1_SPT5"/>
    <property type="match status" value="1"/>
</dbReference>
<name>A0A4S4EGJ7_CAMSN</name>
<dbReference type="GO" id="GO:0006368">
    <property type="term" value="P:transcription elongation by RNA polymerase II"/>
    <property type="evidence" value="ECO:0007669"/>
    <property type="project" value="TreeGrafter"/>
</dbReference>
<evidence type="ECO:0000256" key="2">
    <source>
        <dbReference type="ARBA" id="ARBA00006956"/>
    </source>
</evidence>
<dbReference type="InterPro" id="IPR039659">
    <property type="entry name" value="SPT5"/>
</dbReference>
<dbReference type="SMART" id="SM00739">
    <property type="entry name" value="KOW"/>
    <property type="match status" value="3"/>
</dbReference>
<feature type="compositionally biased region" description="Gly residues" evidence="4">
    <location>
        <begin position="1041"/>
        <end position="1053"/>
    </location>
</feature>
<comment type="similarity">
    <text evidence="2">Belongs to the SPT5 family.</text>
</comment>
<evidence type="ECO:0000256" key="4">
    <source>
        <dbReference type="SAM" id="MobiDB-lite"/>
    </source>
</evidence>
<dbReference type="InterPro" id="IPR014722">
    <property type="entry name" value="Rib_uL2_dom2"/>
</dbReference>
<feature type="compositionally biased region" description="Polar residues" evidence="4">
    <location>
        <begin position="1116"/>
        <end position="1143"/>
    </location>
</feature>
<dbReference type="Pfam" id="PF03439">
    <property type="entry name" value="Spt5-NGN"/>
    <property type="match status" value="1"/>
</dbReference>
<organism evidence="6 7">
    <name type="scientific">Camellia sinensis var. sinensis</name>
    <name type="common">China tea</name>
    <dbReference type="NCBI Taxonomy" id="542762"/>
    <lineage>
        <taxon>Eukaryota</taxon>
        <taxon>Viridiplantae</taxon>
        <taxon>Streptophyta</taxon>
        <taxon>Embryophyta</taxon>
        <taxon>Tracheophyta</taxon>
        <taxon>Spermatophyta</taxon>
        <taxon>Magnoliopsida</taxon>
        <taxon>eudicotyledons</taxon>
        <taxon>Gunneridae</taxon>
        <taxon>Pentapetalae</taxon>
        <taxon>asterids</taxon>
        <taxon>Ericales</taxon>
        <taxon>Theaceae</taxon>
        <taxon>Camellia</taxon>
    </lineage>
</organism>
<feature type="region of interest" description="Disordered" evidence="4">
    <location>
        <begin position="705"/>
        <end position="725"/>
    </location>
</feature>
<dbReference type="SUPFAM" id="SSF50104">
    <property type="entry name" value="Translation proteins SH3-like domain"/>
    <property type="match status" value="1"/>
</dbReference>
<dbReference type="Gene3D" id="2.30.30.30">
    <property type="match status" value="2"/>
</dbReference>
<gene>
    <name evidence="6" type="ORF">TEA_018945</name>
</gene>
<keyword evidence="7" id="KW-1185">Reference proteome</keyword>
<feature type="region of interest" description="Disordered" evidence="4">
    <location>
        <begin position="816"/>
        <end position="1170"/>
    </location>
</feature>
<dbReference type="InterPro" id="IPR041977">
    <property type="entry name" value="KOW_Spt5_4"/>
</dbReference>
<evidence type="ECO:0000259" key="5">
    <source>
        <dbReference type="SMART" id="SM00739"/>
    </source>
</evidence>
<reference evidence="6 7" key="1">
    <citation type="journal article" date="2018" name="Proc. Natl. Acad. Sci. U.S.A.">
        <title>Draft genome sequence of Camellia sinensis var. sinensis provides insights into the evolution of the tea genome and tea quality.</title>
        <authorList>
            <person name="Wei C."/>
            <person name="Yang H."/>
            <person name="Wang S."/>
            <person name="Zhao J."/>
            <person name="Liu C."/>
            <person name="Gao L."/>
            <person name="Xia E."/>
            <person name="Lu Y."/>
            <person name="Tai Y."/>
            <person name="She G."/>
            <person name="Sun J."/>
            <person name="Cao H."/>
            <person name="Tong W."/>
            <person name="Gao Q."/>
            <person name="Li Y."/>
            <person name="Deng W."/>
            <person name="Jiang X."/>
            <person name="Wang W."/>
            <person name="Chen Q."/>
            <person name="Zhang S."/>
            <person name="Li H."/>
            <person name="Wu J."/>
            <person name="Wang P."/>
            <person name="Li P."/>
            <person name="Shi C."/>
            <person name="Zheng F."/>
            <person name="Jian J."/>
            <person name="Huang B."/>
            <person name="Shan D."/>
            <person name="Shi M."/>
            <person name="Fang C."/>
            <person name="Yue Y."/>
            <person name="Li F."/>
            <person name="Li D."/>
            <person name="Wei S."/>
            <person name="Han B."/>
            <person name="Jiang C."/>
            <person name="Yin Y."/>
            <person name="Xia T."/>
            <person name="Zhang Z."/>
            <person name="Bennetzen J.L."/>
            <person name="Zhao S."/>
            <person name="Wan X."/>
        </authorList>
    </citation>
    <scope>NUCLEOTIDE SEQUENCE [LARGE SCALE GENOMIC DNA]</scope>
    <source>
        <strain evidence="7">cv. Shuchazao</strain>
        <tissue evidence="6">Leaf</tissue>
    </source>
</reference>
<dbReference type="InterPro" id="IPR005824">
    <property type="entry name" value="KOW"/>
</dbReference>
<feature type="region of interest" description="Disordered" evidence="4">
    <location>
        <begin position="1"/>
        <end position="40"/>
    </location>
</feature>
<comment type="subcellular location">
    <subcellularLocation>
        <location evidence="1">Nucleus</location>
    </subcellularLocation>
</comment>
<dbReference type="GO" id="GO:0032044">
    <property type="term" value="C:DSIF complex"/>
    <property type="evidence" value="ECO:0007669"/>
    <property type="project" value="TreeGrafter"/>
</dbReference>
<feature type="compositionally biased region" description="Basic and acidic residues" evidence="4">
    <location>
        <begin position="1055"/>
        <end position="1064"/>
    </location>
</feature>
<dbReference type="InterPro" id="IPR057936">
    <property type="entry name" value="KOWx_Spt5"/>
</dbReference>
<keyword evidence="3" id="KW-0539">Nucleus</keyword>
<feature type="domain" description="KOW" evidence="5">
    <location>
        <begin position="575"/>
        <end position="602"/>
    </location>
</feature>
<dbReference type="Pfam" id="PF23037">
    <property type="entry name" value="KOWx_SPT5"/>
    <property type="match status" value="1"/>
</dbReference>
<evidence type="ECO:0000313" key="7">
    <source>
        <dbReference type="Proteomes" id="UP000306102"/>
    </source>
</evidence>
<comment type="caution">
    <text evidence="6">The sequence shown here is derived from an EMBL/GenBank/DDBJ whole genome shotgun (WGS) entry which is preliminary data.</text>
</comment>
<feature type="compositionally biased region" description="Basic and acidic residues" evidence="4">
    <location>
        <begin position="883"/>
        <end position="895"/>
    </location>
</feature>
<dbReference type="CDD" id="cd09888">
    <property type="entry name" value="NGN_Euk"/>
    <property type="match status" value="1"/>
</dbReference>
<feature type="compositionally biased region" description="Basic and acidic residues" evidence="4">
    <location>
        <begin position="1095"/>
        <end position="1115"/>
    </location>
</feature>
<sequence>MASKKKGKEVAGEDSSLSGKRKRSDTAKTGPRQKRKNPAVLQFFEDAALEVDDDDDDDSGFGDDFLDDEFKTEDKVKNEPGKAHHLPFFLKEENLSEEELQKILDERYKPGSSFVTYAEDKCKTLNEGNAVRPLSSDPTIWKVKCMVGRERRSVFCLMQKYVDKHSLGTELQIISAFALEHVRGFIYIEAERQFDINEACKGICTIYSSRLVPVAKNEVSRSFCVRRKYNEVSVGTCVRVKNGKYKGDLAQVIAVNDARKKATVKLVPRIDMHAMAENLGGGIASKKIAIPPPRLISSTELEEFRPFIQYRRDRHTGQTFEVLNGLMLKDGYLYKKVSTDSLSFWGVMPSDDELLKFETSKKEESDCEEWLTQLYGEQKEKCIIKTDKCGGKVKGSTSSSMASSFEVHDLVFFNPKGFGVIVGTENDDNFKILKEGPEGPEVVTVELKQLKNGSFDKKFIALDHHMKTISINDTVKILEGPLQGQQGIVKKIYRGTMFLYDENKQENSGYMCCKSQICEKIILSDDARNGKVGGKSGPPAIDNFLACPKSPLSPKKPQKMRENNSNFNREDKDGIFSIGQSLRIRVGPLKGYLCHVLAVRGSDATVKLDSQQKLLTGLAMVACVSVDAESTKPFDLHEKDCSGGRNLWYFAEYCFQFDQHTVLVALLCRSSCPAFPSSGVSLLPESSFANPLNSVDKGRNATKNLTSSWSKATAGKNPLSSRGKGKCDGNDLSIWRKAIDSVDKGTGEKIPEGSWGKAAEKWSDIEGFSGSKAAWNGSLAEPRNQIVGWGNAGGNIGDESKKMTVQNDSWCKPLGGNQGFGGWNKSGMGKEGGTDQRERWVRTETFDRGRGSGGRRGRGGSRGGRDQVGRGRSFARGQVGVPEDSRGKAAEKWSSKDGASGTKAIWNQGSKNGSWGSFEGSSWNKQSGGSSWTKQTHVNTGDEFNERTDQKYNWVKPFVGDQGFSGWKKNGMGKIEDTGQQESWDRTKTFDGGRGLGGRRGRGGRQGGRDQFVRGRSFDRGGYGGRGGSEKGGFRGRGQSNSGGYGGRGGSEIGGFRDRGRSDRGGYGIRGRSDRGGFQGRGRSERGGFGGQGHGRKDQNDDWRSKNDFVERWKSNDSGGRWNQDNGNRGQIWNSGWNPSKGTLGSGAANGQAGGWNQGTTDSAKRWSTS</sequence>
<feature type="domain" description="KOW" evidence="5">
    <location>
        <begin position="468"/>
        <end position="495"/>
    </location>
</feature>
<accession>A0A4S4EGJ7</accession>
<feature type="compositionally biased region" description="Polar residues" evidence="4">
    <location>
        <begin position="1160"/>
        <end position="1170"/>
    </location>
</feature>
<dbReference type="InterPro" id="IPR005100">
    <property type="entry name" value="NGN-domain"/>
</dbReference>
<feature type="compositionally biased region" description="Polar residues" evidence="4">
    <location>
        <begin position="905"/>
        <end position="939"/>
    </location>
</feature>